<feature type="domain" description="Integrin beta subunit cytoplasmic" evidence="21">
    <location>
        <begin position="373"/>
        <end position="420"/>
    </location>
</feature>
<dbReference type="SMART" id="SM01242">
    <property type="entry name" value="Integrin_B_tail"/>
    <property type="match status" value="1"/>
</dbReference>
<dbReference type="PROSITE" id="PS00243">
    <property type="entry name" value="I_EGF_1"/>
    <property type="match status" value="1"/>
</dbReference>
<dbReference type="GO" id="GO:0005925">
    <property type="term" value="C:focal adhesion"/>
    <property type="evidence" value="ECO:0007669"/>
    <property type="project" value="TreeGrafter"/>
</dbReference>
<proteinExistence type="inferred from homology"/>
<dbReference type="Pfam" id="PF23105">
    <property type="entry name" value="EGF_integrin"/>
    <property type="match status" value="1"/>
</dbReference>
<evidence type="ECO:0000256" key="8">
    <source>
        <dbReference type="ARBA" id="ARBA00022729"/>
    </source>
</evidence>
<feature type="domain" description="Integrin beta subunit VWA" evidence="20">
    <location>
        <begin position="1"/>
        <end position="150"/>
    </location>
</feature>
<evidence type="ECO:0000256" key="15">
    <source>
        <dbReference type="ARBA" id="ARBA00023136"/>
    </source>
</evidence>
<name>A0AAU9ZJH1_PHORO</name>
<keyword evidence="7" id="KW-0479">Metal-binding</keyword>
<dbReference type="GO" id="GO:0008305">
    <property type="term" value="C:integrin complex"/>
    <property type="evidence" value="ECO:0007669"/>
    <property type="project" value="TreeGrafter"/>
</dbReference>
<feature type="transmembrane region" description="Helical" evidence="19">
    <location>
        <begin position="350"/>
        <end position="372"/>
    </location>
</feature>
<dbReference type="InterPro" id="IPR014836">
    <property type="entry name" value="Integrin_bsu_cyt_dom"/>
</dbReference>
<keyword evidence="10" id="KW-0106">Calcium</keyword>
<keyword evidence="5" id="KW-0597">Phosphoprotein</keyword>
<dbReference type="EMBL" id="CALSGD010001453">
    <property type="protein sequence ID" value="CAH6792286.1"/>
    <property type="molecule type" value="Genomic_DNA"/>
</dbReference>
<dbReference type="Pfam" id="PF18372">
    <property type="entry name" value="I-EGF_1"/>
    <property type="match status" value="1"/>
</dbReference>
<dbReference type="GO" id="GO:0009986">
    <property type="term" value="C:cell surface"/>
    <property type="evidence" value="ECO:0007669"/>
    <property type="project" value="TreeGrafter"/>
</dbReference>
<dbReference type="GO" id="GO:0007160">
    <property type="term" value="P:cell-matrix adhesion"/>
    <property type="evidence" value="ECO:0007669"/>
    <property type="project" value="TreeGrafter"/>
</dbReference>
<dbReference type="InterPro" id="IPR036465">
    <property type="entry name" value="vWFA_dom_sf"/>
</dbReference>
<evidence type="ECO:0000256" key="17">
    <source>
        <dbReference type="ARBA" id="ARBA00023180"/>
    </source>
</evidence>
<dbReference type="GO" id="GO:0043149">
    <property type="term" value="P:stress fiber assembly"/>
    <property type="evidence" value="ECO:0007669"/>
    <property type="project" value="TreeGrafter"/>
</dbReference>
<dbReference type="Gene3D" id="2.10.25.10">
    <property type="entry name" value="Laminin"/>
    <property type="match status" value="2"/>
</dbReference>
<comment type="subcellular location">
    <subcellularLocation>
        <location evidence="1 18">Cell membrane</location>
        <topology evidence="1 18">Single-pass type I membrane protein</topology>
    </subcellularLocation>
</comment>
<dbReference type="FunFam" id="2.10.25.10:FF:000258">
    <property type="entry name" value="Integrin beta"/>
    <property type="match status" value="1"/>
</dbReference>
<dbReference type="SUPFAM" id="SSF69687">
    <property type="entry name" value="Integrin beta tail domain"/>
    <property type="match status" value="1"/>
</dbReference>
<keyword evidence="3" id="KW-1003">Cell membrane</keyword>
<evidence type="ECO:0000256" key="13">
    <source>
        <dbReference type="ARBA" id="ARBA00022989"/>
    </source>
</evidence>
<evidence type="ECO:0000256" key="14">
    <source>
        <dbReference type="ARBA" id="ARBA00023037"/>
    </source>
</evidence>
<sequence length="429" mass="47536">MDYPSLALLGEKLAENNINLIFAVTKNHYMLYKNFTALIPGTTVEILHGDSKNIIQLIINAYSSIRSKVELSVWDQPEDLNLFFTVTCQDGISYPGQRKCEGLKIGDTASFEVSVEARSCPGKHTAQSFTLRPVGFRDSLQVEVTYNCTCGCSTGQEPNSARCSGNGTYVCGLCECDPSYLGTKCECQEGGNQSGYQNLCREAEGKPLCSGRGECSCSQCSCFESEFGRIYGPFCECDSFSCARNKGVLCSGRHPATTFAVSQTQAWMLDCIECLLLHSGNPDNQTCHHQCKEEVITWVDTIVKDEQEAVLCFYKTAKDCVMMFSYTELPNGRSNLTVLREPECGSAPNAMTILLAVVGSILLIGMALLAIWKLLVTIHDRREFAKFQSERSRARYEMASNPLYRKPISTHTVDFAFNKFNKSYNGSVD</sequence>
<evidence type="ECO:0000256" key="19">
    <source>
        <dbReference type="SAM" id="Phobius"/>
    </source>
</evidence>
<dbReference type="InterPro" id="IPR036349">
    <property type="entry name" value="Integrin_bsu_tail_dom_sf"/>
</dbReference>
<dbReference type="PROSITE" id="PS52047">
    <property type="entry name" value="I_EGF_2"/>
    <property type="match status" value="1"/>
</dbReference>
<keyword evidence="16" id="KW-1015">Disulfide bond</keyword>
<dbReference type="SUPFAM" id="SSF69179">
    <property type="entry name" value="Integrin domains"/>
    <property type="match status" value="1"/>
</dbReference>
<dbReference type="SUPFAM" id="SSF53300">
    <property type="entry name" value="vWA-like"/>
    <property type="match status" value="1"/>
</dbReference>
<dbReference type="FunFam" id="2.10.25.10:FF:000075">
    <property type="entry name" value="Integrin beta"/>
    <property type="match status" value="1"/>
</dbReference>
<keyword evidence="11" id="KW-0460">Magnesium</keyword>
<dbReference type="GO" id="GO:0005178">
    <property type="term" value="F:integrin binding"/>
    <property type="evidence" value="ECO:0007669"/>
    <property type="project" value="TreeGrafter"/>
</dbReference>
<keyword evidence="12 18" id="KW-0130">Cell adhesion</keyword>
<dbReference type="GO" id="GO:0046872">
    <property type="term" value="F:metal ion binding"/>
    <property type="evidence" value="ECO:0007669"/>
    <property type="project" value="UniProtKB-KW"/>
</dbReference>
<keyword evidence="4" id="KW-0245">EGF-like domain</keyword>
<evidence type="ECO:0000256" key="6">
    <source>
        <dbReference type="ARBA" id="ARBA00022692"/>
    </source>
</evidence>
<evidence type="ECO:0000256" key="11">
    <source>
        <dbReference type="ARBA" id="ARBA00022842"/>
    </source>
</evidence>
<evidence type="ECO:0000256" key="12">
    <source>
        <dbReference type="ARBA" id="ARBA00022889"/>
    </source>
</evidence>
<dbReference type="Pfam" id="PF00362">
    <property type="entry name" value="Integrin_beta"/>
    <property type="match status" value="1"/>
</dbReference>
<dbReference type="PANTHER" id="PTHR10082">
    <property type="entry name" value="INTEGRIN BETA SUBUNIT"/>
    <property type="match status" value="1"/>
</dbReference>
<dbReference type="InterPro" id="IPR032695">
    <property type="entry name" value="Integrin_dom_sf"/>
</dbReference>
<dbReference type="InterPro" id="IPR015812">
    <property type="entry name" value="Integrin_bsu"/>
</dbReference>
<keyword evidence="15 19" id="KW-0472">Membrane</keyword>
<evidence type="ECO:0000259" key="20">
    <source>
        <dbReference type="SMART" id="SM00187"/>
    </source>
</evidence>
<evidence type="ECO:0000313" key="23">
    <source>
        <dbReference type="EMBL" id="CAH6792286.1"/>
    </source>
</evidence>
<dbReference type="InterPro" id="IPR012896">
    <property type="entry name" value="Integrin_bsu_tail"/>
</dbReference>
<keyword evidence="24" id="KW-1185">Reference proteome</keyword>
<dbReference type="GO" id="GO:0007229">
    <property type="term" value="P:integrin-mediated signaling pathway"/>
    <property type="evidence" value="ECO:0007669"/>
    <property type="project" value="UniProtKB-KW"/>
</dbReference>
<dbReference type="FunFam" id="4.10.1240.30:FF:000001">
    <property type="entry name" value="Integrin beta"/>
    <property type="match status" value="1"/>
</dbReference>
<gene>
    <name evidence="23" type="primary">Itgb5</name>
    <name evidence="23" type="ORF">PHOROB_LOCUS9265</name>
</gene>
<dbReference type="Pfam" id="PF07965">
    <property type="entry name" value="Integrin_B_tail"/>
    <property type="match status" value="1"/>
</dbReference>
<evidence type="ECO:0000256" key="1">
    <source>
        <dbReference type="ARBA" id="ARBA00004251"/>
    </source>
</evidence>
<reference evidence="23" key="1">
    <citation type="submission" date="2022-06" db="EMBL/GenBank/DDBJ databases">
        <authorList>
            <person name="Andreotti S."/>
            <person name="Wyler E."/>
        </authorList>
    </citation>
    <scope>NUCLEOTIDE SEQUENCE</scope>
</reference>
<dbReference type="GO" id="GO:0098609">
    <property type="term" value="P:cell-cell adhesion"/>
    <property type="evidence" value="ECO:0007669"/>
    <property type="project" value="TreeGrafter"/>
</dbReference>
<evidence type="ECO:0000256" key="18">
    <source>
        <dbReference type="RuleBase" id="RU000633"/>
    </source>
</evidence>
<dbReference type="Gene3D" id="1.20.5.100">
    <property type="entry name" value="Cytochrome c1, transmembrane anchor, C-terminal"/>
    <property type="match status" value="1"/>
</dbReference>
<dbReference type="SMART" id="SM01241">
    <property type="entry name" value="Integrin_b_cyt"/>
    <property type="match status" value="1"/>
</dbReference>
<dbReference type="GO" id="GO:0033627">
    <property type="term" value="P:cell adhesion mediated by integrin"/>
    <property type="evidence" value="ECO:0007669"/>
    <property type="project" value="TreeGrafter"/>
</dbReference>
<dbReference type="Proteomes" id="UP001152836">
    <property type="component" value="Unassembled WGS sequence"/>
</dbReference>
<evidence type="ECO:0000256" key="7">
    <source>
        <dbReference type="ARBA" id="ARBA00022723"/>
    </source>
</evidence>
<evidence type="ECO:0000256" key="5">
    <source>
        <dbReference type="ARBA" id="ARBA00022553"/>
    </source>
</evidence>
<comment type="caution">
    <text evidence="23">The sequence shown here is derived from an EMBL/GenBank/DDBJ whole genome shotgun (WGS) entry which is preliminary data.</text>
</comment>
<dbReference type="PANTHER" id="PTHR10082:SF26">
    <property type="entry name" value="INTEGRIN BETA-5"/>
    <property type="match status" value="1"/>
</dbReference>
<dbReference type="InterPro" id="IPR057243">
    <property type="entry name" value="Integrin_I-EGF_CS"/>
</dbReference>
<organism evidence="23 24">
    <name type="scientific">Phodopus roborovskii</name>
    <name type="common">Roborovski's desert hamster</name>
    <name type="synonym">Cricetulus roborovskii</name>
    <dbReference type="NCBI Taxonomy" id="109678"/>
    <lineage>
        <taxon>Eukaryota</taxon>
        <taxon>Metazoa</taxon>
        <taxon>Chordata</taxon>
        <taxon>Craniata</taxon>
        <taxon>Vertebrata</taxon>
        <taxon>Euteleostomi</taxon>
        <taxon>Mammalia</taxon>
        <taxon>Eutheria</taxon>
        <taxon>Euarchontoglires</taxon>
        <taxon>Glires</taxon>
        <taxon>Rodentia</taxon>
        <taxon>Myomorpha</taxon>
        <taxon>Muroidea</taxon>
        <taxon>Cricetidae</taxon>
        <taxon>Cricetinae</taxon>
        <taxon>Phodopus</taxon>
    </lineage>
</organism>
<dbReference type="Pfam" id="PF08725">
    <property type="entry name" value="Integrin_b_cyt"/>
    <property type="match status" value="1"/>
</dbReference>
<evidence type="ECO:0000256" key="16">
    <source>
        <dbReference type="ARBA" id="ARBA00023157"/>
    </source>
</evidence>
<evidence type="ECO:0000256" key="2">
    <source>
        <dbReference type="ARBA" id="ARBA00007449"/>
    </source>
</evidence>
<keyword evidence="13 19" id="KW-1133">Transmembrane helix</keyword>
<dbReference type="InterPro" id="IPR057073">
    <property type="entry name" value="EGF_integrin_2"/>
</dbReference>
<evidence type="ECO:0000256" key="9">
    <source>
        <dbReference type="ARBA" id="ARBA00022737"/>
    </source>
</evidence>
<dbReference type="AlphaFoldDB" id="A0AAU9ZJH1"/>
<protein>
    <recommendedName>
        <fullName evidence="18">Integrin beta</fullName>
    </recommendedName>
</protein>
<dbReference type="SMART" id="SM00187">
    <property type="entry name" value="INB"/>
    <property type="match status" value="1"/>
</dbReference>
<evidence type="ECO:0000259" key="21">
    <source>
        <dbReference type="SMART" id="SM01241"/>
    </source>
</evidence>
<evidence type="ECO:0000256" key="4">
    <source>
        <dbReference type="ARBA" id="ARBA00022536"/>
    </source>
</evidence>
<comment type="similarity">
    <text evidence="2 18">Belongs to the integrin beta chain family.</text>
</comment>
<evidence type="ECO:0000256" key="3">
    <source>
        <dbReference type="ARBA" id="ARBA00022475"/>
    </source>
</evidence>
<feature type="domain" description="Integrin beta subunit tail" evidence="22">
    <location>
        <begin position="270"/>
        <end position="349"/>
    </location>
</feature>
<dbReference type="Gene3D" id="2.60.40.1510">
    <property type="entry name" value="ntegrin, alpha v. Chain A, domain 3"/>
    <property type="match status" value="1"/>
</dbReference>
<accession>A0AAU9ZJH1</accession>
<evidence type="ECO:0000256" key="10">
    <source>
        <dbReference type="ARBA" id="ARBA00022837"/>
    </source>
</evidence>
<dbReference type="Gene3D" id="3.40.50.410">
    <property type="entry name" value="von Willebrand factor, type A domain"/>
    <property type="match status" value="1"/>
</dbReference>
<dbReference type="Gene3D" id="4.10.1240.30">
    <property type="match status" value="1"/>
</dbReference>
<keyword evidence="14 18" id="KW-0401">Integrin</keyword>
<keyword evidence="8" id="KW-0732">Signal</keyword>
<dbReference type="PRINTS" id="PR01186">
    <property type="entry name" value="INTEGRINB"/>
</dbReference>
<keyword evidence="17" id="KW-0325">Glycoprotein</keyword>
<dbReference type="InterPro" id="IPR002369">
    <property type="entry name" value="Integrin_bsu_VWA"/>
</dbReference>
<dbReference type="InterPro" id="IPR040622">
    <property type="entry name" value="EGF_integrin_1"/>
</dbReference>
<dbReference type="GO" id="GO:0016477">
    <property type="term" value="P:cell migration"/>
    <property type="evidence" value="ECO:0007669"/>
    <property type="project" value="TreeGrafter"/>
</dbReference>
<keyword evidence="9" id="KW-0677">Repeat</keyword>
<evidence type="ECO:0000259" key="22">
    <source>
        <dbReference type="SMART" id="SM01242"/>
    </source>
</evidence>
<dbReference type="GO" id="GO:0007179">
    <property type="term" value="P:transforming growth factor beta receptor signaling pathway"/>
    <property type="evidence" value="ECO:0007669"/>
    <property type="project" value="TreeGrafter"/>
</dbReference>
<dbReference type="FunFam" id="1.20.5.100:FF:000006">
    <property type="entry name" value="Integrin beta"/>
    <property type="match status" value="1"/>
</dbReference>
<keyword evidence="6 18" id="KW-0812">Transmembrane</keyword>
<evidence type="ECO:0000313" key="24">
    <source>
        <dbReference type="Proteomes" id="UP001152836"/>
    </source>
</evidence>